<comment type="caution">
    <text evidence="1">The sequence shown here is derived from an EMBL/GenBank/DDBJ whole genome shotgun (WGS) entry which is preliminary data.</text>
</comment>
<evidence type="ECO:0000313" key="1">
    <source>
        <dbReference type="EMBL" id="GAD15340.1"/>
    </source>
</evidence>
<dbReference type="SUPFAM" id="SSF52788">
    <property type="entry name" value="Phosphotyrosine protein phosphatases I"/>
    <property type="match status" value="1"/>
</dbReference>
<protein>
    <submittedName>
        <fullName evidence="1">Arsenate reductase</fullName>
    </submittedName>
</protein>
<dbReference type="InterPro" id="IPR036196">
    <property type="entry name" value="Ptyr_pPase_sf"/>
</dbReference>
<dbReference type="Gene3D" id="3.40.50.2300">
    <property type="match status" value="1"/>
</dbReference>
<accession>U2X8R5</accession>
<dbReference type="AlphaFoldDB" id="U2X8R5"/>
<gene>
    <name evidence="1" type="ORF">GBL_3557</name>
</gene>
<reference evidence="2" key="1">
    <citation type="journal article" date="2013" name="Genome">
        <title>Draft Genome Sequence of Geobacillus kaustophilus GBlys, a Lysogenic Strain with Bacteriophage phiOH2.</title>
        <authorList>
            <person name="Doi K."/>
            <person name="Mori K."/>
            <person name="Martono H."/>
            <person name="Nagayoshi Y."/>
            <person name="Fujino Y."/>
            <person name="Tashiro K."/>
            <person name="Kuhara S."/>
            <person name="Ohshima T."/>
        </authorList>
    </citation>
    <scope>NUCLEOTIDE SEQUENCE [LARGE SCALE GENOMIC DNA]</scope>
    <source>
        <strain evidence="2">GBlys</strain>
    </source>
</reference>
<evidence type="ECO:0000313" key="2">
    <source>
        <dbReference type="Proteomes" id="UP000016424"/>
    </source>
</evidence>
<proteinExistence type="predicted"/>
<organism evidence="1 2">
    <name type="scientific">Geobacillus kaustophilus GBlys</name>
    <dbReference type="NCBI Taxonomy" id="1337888"/>
    <lineage>
        <taxon>Bacteria</taxon>
        <taxon>Bacillati</taxon>
        <taxon>Bacillota</taxon>
        <taxon>Bacilli</taxon>
        <taxon>Bacillales</taxon>
        <taxon>Anoxybacillaceae</taxon>
        <taxon>Geobacillus</taxon>
        <taxon>Geobacillus thermoleovorans group</taxon>
    </lineage>
</organism>
<dbReference type="EMBL" id="BASG01000071">
    <property type="protein sequence ID" value="GAD15340.1"/>
    <property type="molecule type" value="Genomic_DNA"/>
</dbReference>
<dbReference type="Proteomes" id="UP000016424">
    <property type="component" value="Unassembled WGS sequence"/>
</dbReference>
<name>U2X8R5_GEOKU</name>
<sequence length="44" mass="5105">MKRVHWGFDDPAKAEGTEEEKLAVFRRVRDEIGARIKKFAETGE</sequence>